<organism evidence="2 3">
    <name type="scientific">Deinobacterium chartae</name>
    <dbReference type="NCBI Taxonomy" id="521158"/>
    <lineage>
        <taxon>Bacteria</taxon>
        <taxon>Thermotogati</taxon>
        <taxon>Deinococcota</taxon>
        <taxon>Deinococci</taxon>
        <taxon>Deinococcales</taxon>
        <taxon>Deinococcaceae</taxon>
        <taxon>Deinobacterium</taxon>
    </lineage>
</organism>
<dbReference type="AlphaFoldDB" id="A0A841I1C9"/>
<keyword evidence="1" id="KW-0472">Membrane</keyword>
<keyword evidence="1" id="KW-1133">Transmembrane helix</keyword>
<dbReference type="Proteomes" id="UP000569951">
    <property type="component" value="Unassembled WGS sequence"/>
</dbReference>
<feature type="transmembrane region" description="Helical" evidence="1">
    <location>
        <begin position="80"/>
        <end position="107"/>
    </location>
</feature>
<feature type="transmembrane region" description="Helical" evidence="1">
    <location>
        <begin position="40"/>
        <end position="60"/>
    </location>
</feature>
<reference evidence="2 3" key="1">
    <citation type="submission" date="2020-08" db="EMBL/GenBank/DDBJ databases">
        <title>Genomic Encyclopedia of Type Strains, Phase IV (KMG-IV): sequencing the most valuable type-strain genomes for metagenomic binning, comparative biology and taxonomic classification.</title>
        <authorList>
            <person name="Goeker M."/>
        </authorList>
    </citation>
    <scope>NUCLEOTIDE SEQUENCE [LARGE SCALE GENOMIC DNA]</scope>
    <source>
        <strain evidence="2 3">DSM 21458</strain>
    </source>
</reference>
<keyword evidence="1" id="KW-0812">Transmembrane</keyword>
<dbReference type="PANTHER" id="PTHR37692">
    <property type="entry name" value="HYPOTHETICAL MEMBRANE SPANNING PROTEIN"/>
    <property type="match status" value="1"/>
</dbReference>
<dbReference type="RefSeq" id="WP_183988359.1">
    <property type="nucleotide sequence ID" value="NZ_JACHHG010000013.1"/>
</dbReference>
<gene>
    <name evidence="2" type="ORF">HNR42_003064</name>
</gene>
<accession>A0A841I1C9</accession>
<dbReference type="InterPro" id="IPR007352">
    <property type="entry name" value="DUF420"/>
</dbReference>
<comment type="caution">
    <text evidence="2">The sequence shown here is derived from an EMBL/GenBank/DDBJ whole genome shotgun (WGS) entry which is preliminary data.</text>
</comment>
<evidence type="ECO:0000256" key="1">
    <source>
        <dbReference type="SAM" id="Phobius"/>
    </source>
</evidence>
<protein>
    <submittedName>
        <fullName evidence="2">Putative membrane protein</fullName>
    </submittedName>
</protein>
<dbReference type="EMBL" id="JACHHG010000013">
    <property type="protein sequence ID" value="MBB6099611.1"/>
    <property type="molecule type" value="Genomic_DNA"/>
</dbReference>
<keyword evidence="3" id="KW-1185">Reference proteome</keyword>
<proteinExistence type="predicted"/>
<feature type="transmembrane region" description="Helical" evidence="1">
    <location>
        <begin position="144"/>
        <end position="162"/>
    </location>
</feature>
<dbReference type="Pfam" id="PF04238">
    <property type="entry name" value="DUF420"/>
    <property type="match status" value="1"/>
</dbReference>
<evidence type="ECO:0000313" key="2">
    <source>
        <dbReference type="EMBL" id="MBB6099611.1"/>
    </source>
</evidence>
<feature type="transmembrane region" description="Helical" evidence="1">
    <location>
        <begin position="12"/>
        <end position="33"/>
    </location>
</feature>
<name>A0A841I1C9_9DEIO</name>
<sequence>MPANANLAELVSFWSIITIVLSGLSLIVGVILIRRGQRTWHMRAMVTATAFAALFLALYITKTLLGASRGYNGPEEWRLAYYILLGSHTILAAANGPMALVVIYNALKGRGASGGSLAPTATRSGAAGSFFARHRAWARWTVPVWLYVAVTGWIIYLVLHAYPPKYIEL</sequence>
<dbReference type="PANTHER" id="PTHR37692:SF1">
    <property type="entry name" value="DUF420 DOMAIN-CONTAINING PROTEIN"/>
    <property type="match status" value="1"/>
</dbReference>
<evidence type="ECO:0000313" key="3">
    <source>
        <dbReference type="Proteomes" id="UP000569951"/>
    </source>
</evidence>